<feature type="domain" description="HTH lysR-type" evidence="5">
    <location>
        <begin position="28"/>
        <end position="85"/>
    </location>
</feature>
<comment type="similarity">
    <text evidence="1">Belongs to the LysR transcriptional regulatory family.</text>
</comment>
<dbReference type="PANTHER" id="PTHR30126:SF98">
    <property type="entry name" value="HTH-TYPE TRANSCRIPTIONAL ACTIVATOR BAUR"/>
    <property type="match status" value="1"/>
</dbReference>
<dbReference type="InterPro" id="IPR005119">
    <property type="entry name" value="LysR_subst-bd"/>
</dbReference>
<reference evidence="8 9" key="1">
    <citation type="submission" date="2019-09" db="EMBL/GenBank/DDBJ databases">
        <authorList>
            <person name="Feng G."/>
        </authorList>
    </citation>
    <scope>NUCLEOTIDE SEQUENCE [LARGE SCALE GENOMIC DNA]</scope>
    <source>
        <strain evidence="7 8">KACC 19283</strain>
        <strain evidence="6 9">KACC 19284</strain>
    </source>
</reference>
<accession>A0A5J5HZP7</accession>
<dbReference type="GO" id="GO:0000976">
    <property type="term" value="F:transcription cis-regulatory region binding"/>
    <property type="evidence" value="ECO:0007669"/>
    <property type="project" value="TreeGrafter"/>
</dbReference>
<evidence type="ECO:0000313" key="9">
    <source>
        <dbReference type="Proteomes" id="UP000326364"/>
    </source>
</evidence>
<evidence type="ECO:0000256" key="4">
    <source>
        <dbReference type="ARBA" id="ARBA00023163"/>
    </source>
</evidence>
<dbReference type="PRINTS" id="PR00039">
    <property type="entry name" value="HTHLYSR"/>
</dbReference>
<dbReference type="InterPro" id="IPR036390">
    <property type="entry name" value="WH_DNA-bd_sf"/>
</dbReference>
<organism evidence="7 8">
    <name type="scientific">Sphingobium limneticum</name>
    <dbReference type="NCBI Taxonomy" id="1007511"/>
    <lineage>
        <taxon>Bacteria</taxon>
        <taxon>Pseudomonadati</taxon>
        <taxon>Pseudomonadota</taxon>
        <taxon>Alphaproteobacteria</taxon>
        <taxon>Sphingomonadales</taxon>
        <taxon>Sphingomonadaceae</taxon>
        <taxon>Sphingobium</taxon>
    </lineage>
</organism>
<evidence type="ECO:0000256" key="1">
    <source>
        <dbReference type="ARBA" id="ARBA00009437"/>
    </source>
</evidence>
<dbReference type="InterPro" id="IPR036388">
    <property type="entry name" value="WH-like_DNA-bd_sf"/>
</dbReference>
<dbReference type="EMBL" id="VYQB01000012">
    <property type="protein sequence ID" value="KAA9014687.1"/>
    <property type="molecule type" value="Genomic_DNA"/>
</dbReference>
<dbReference type="Gene3D" id="1.10.10.10">
    <property type="entry name" value="Winged helix-like DNA-binding domain superfamily/Winged helix DNA-binding domain"/>
    <property type="match status" value="2"/>
</dbReference>
<evidence type="ECO:0000259" key="5">
    <source>
        <dbReference type="PROSITE" id="PS50931"/>
    </source>
</evidence>
<dbReference type="Gene3D" id="3.40.190.10">
    <property type="entry name" value="Periplasmic binding protein-like II"/>
    <property type="match status" value="2"/>
</dbReference>
<keyword evidence="9" id="KW-1185">Reference proteome</keyword>
<sequence length="421" mass="45900">MQFAKLSLQNRYNGENDRKPMASDRPTLPIKQLRTIVAIAEQASLARASQQLNLSQSSLSRQVAEAERHLGHRLFQRGWNGTEPTSAGAIVIAHARRMMTAITAAQRELQPPGTRGTDLGYHLNWFLLDAVDAVCTSGSAWGAAARLGISQPTISRTLAQANAAVGHALFTRNAAGMEATPSAAILRRLRDQLRHDADRIPEMLGALTGEMTGRIAVGLLPFSEQDVIVQVFAHILRDHPHVRLQGVTGSYAALTDALRRGEIDFIIGPLRGGDASATLAERPLLDEYLTIVAHPGHALAQGPVSLEQLVDHSWIVGPHGTPTRQYFEAVLLEHGMTPPLQICEMVTFPLAERMVLESDAIGLLTYSARQRRALRTRLAVIQSDFPDAKRQIGVISLKRHAPSEPQALFLKKLTATLAQST</sequence>
<dbReference type="Proteomes" id="UP000325933">
    <property type="component" value="Unassembled WGS sequence"/>
</dbReference>
<name>A0A5J5HZP7_9SPHN</name>
<dbReference type="Pfam" id="PF00126">
    <property type="entry name" value="HTH_1"/>
    <property type="match status" value="2"/>
</dbReference>
<keyword evidence="2" id="KW-0805">Transcription regulation</keyword>
<keyword evidence="4" id="KW-0804">Transcription</keyword>
<evidence type="ECO:0000313" key="8">
    <source>
        <dbReference type="Proteomes" id="UP000325933"/>
    </source>
</evidence>
<dbReference type="GO" id="GO:0003700">
    <property type="term" value="F:DNA-binding transcription factor activity"/>
    <property type="evidence" value="ECO:0007669"/>
    <property type="project" value="InterPro"/>
</dbReference>
<evidence type="ECO:0000256" key="2">
    <source>
        <dbReference type="ARBA" id="ARBA00023015"/>
    </source>
</evidence>
<gene>
    <name evidence="7" type="ORF">F4U95_16215</name>
    <name evidence="6" type="ORF">F4U96_16090</name>
</gene>
<dbReference type="PROSITE" id="PS50931">
    <property type="entry name" value="HTH_LYSR"/>
    <property type="match status" value="2"/>
</dbReference>
<proteinExistence type="inferred from homology"/>
<evidence type="ECO:0000313" key="6">
    <source>
        <dbReference type="EMBL" id="KAA9014687.1"/>
    </source>
</evidence>
<dbReference type="Proteomes" id="UP000326364">
    <property type="component" value="Unassembled WGS sequence"/>
</dbReference>
<feature type="domain" description="HTH lysR-type" evidence="5">
    <location>
        <begin position="123"/>
        <end position="180"/>
    </location>
</feature>
<evidence type="ECO:0000256" key="3">
    <source>
        <dbReference type="ARBA" id="ARBA00023125"/>
    </source>
</evidence>
<dbReference type="SUPFAM" id="SSF46785">
    <property type="entry name" value="Winged helix' DNA-binding domain"/>
    <property type="match status" value="2"/>
</dbReference>
<dbReference type="InterPro" id="IPR000847">
    <property type="entry name" value="LysR_HTH_N"/>
</dbReference>
<dbReference type="FunFam" id="1.10.10.10:FF:000001">
    <property type="entry name" value="LysR family transcriptional regulator"/>
    <property type="match status" value="1"/>
</dbReference>
<evidence type="ECO:0000313" key="7">
    <source>
        <dbReference type="EMBL" id="KAA9027699.1"/>
    </source>
</evidence>
<dbReference type="SUPFAM" id="SSF53850">
    <property type="entry name" value="Periplasmic binding protein-like II"/>
    <property type="match status" value="1"/>
</dbReference>
<dbReference type="Pfam" id="PF03466">
    <property type="entry name" value="LysR_substrate"/>
    <property type="match status" value="1"/>
</dbReference>
<dbReference type="AlphaFoldDB" id="A0A5J5HZP7"/>
<comment type="caution">
    <text evidence="7">The sequence shown here is derived from an EMBL/GenBank/DDBJ whole genome shotgun (WGS) entry which is preliminary data.</text>
</comment>
<dbReference type="PANTHER" id="PTHR30126">
    <property type="entry name" value="HTH-TYPE TRANSCRIPTIONAL REGULATOR"/>
    <property type="match status" value="1"/>
</dbReference>
<keyword evidence="3" id="KW-0238">DNA-binding</keyword>
<dbReference type="EMBL" id="VYQA01000012">
    <property type="protein sequence ID" value="KAA9027699.1"/>
    <property type="molecule type" value="Genomic_DNA"/>
</dbReference>
<protein>
    <submittedName>
        <fullName evidence="7">LysR family transcriptional regulator</fullName>
    </submittedName>
</protein>